<name>A0A0G4G4Y1_9ALVE</name>
<evidence type="ECO:0000256" key="2">
    <source>
        <dbReference type="ARBA" id="ARBA00009540"/>
    </source>
</evidence>
<sequence length="569" mass="63186">MPVEIRSCDQGLTQATQVECGALEILPVSCMVCVSLFLDESCCAHLLACCRHLYVNFVEDLGDQRHSSAKDRVRGNGESLEEEVQRLNESVFFWRERFSCLYSAKWHCSRMPCGWTRSQVKEQQSRGKVRQEAASLSRLGTSKVTRAESESAFANDMMLTRSSLREACFFWRSCCIISHLRTCRACGMKNVHEKTDRFGRVVCTNLTSPPCRRLQSVLCRDLQLYRGTIDRIKKSELIVLQPFLPPNVQVQRLALVFSTQRHGWSMTSLCRRVTEEEEEFGSHGMLLVVRQQLPTLGGKPSAPFGAWLPILWSSGERSSYSNRVLGRGGQQRSGSVGGGSGEGPSGEFQRGSRGSRHGVWGGKDLTALVGAFVFSCTETETGDEQMGGETGGPGKQGVRVWPLRESFVFPPESGYQTRREAPMPMSAGRDSQSVLHLSASSGVSVGGPSSSCSCLSIDRDFNGSSFPSQTFSNQRSLSVSPIFSVYSLEIWTFRDSAELRYSRGARYSESGREGAVESGDLELLERGGYRALQDILEHNREGQRSVARNLFVPLMRPLHVDLGMMQRGE</sequence>
<feature type="domain" description="TLDc" evidence="6">
    <location>
        <begin position="230"/>
        <end position="494"/>
    </location>
</feature>
<dbReference type="AlphaFoldDB" id="A0A0G4G4Y1"/>
<accession>A0A0G4G4Y1</accession>
<reference evidence="7" key="1">
    <citation type="submission" date="2014-11" db="EMBL/GenBank/DDBJ databases">
        <authorList>
            <person name="Otto D Thomas"/>
            <person name="Naeem Raeece"/>
        </authorList>
    </citation>
    <scope>NUCLEOTIDE SEQUENCE</scope>
</reference>
<protein>
    <recommendedName>
        <fullName evidence="4">Oxidation resistance protein 1</fullName>
    </recommendedName>
</protein>
<organism evidence="7">
    <name type="scientific">Chromera velia CCMP2878</name>
    <dbReference type="NCBI Taxonomy" id="1169474"/>
    <lineage>
        <taxon>Eukaryota</taxon>
        <taxon>Sar</taxon>
        <taxon>Alveolata</taxon>
        <taxon>Colpodellida</taxon>
        <taxon>Chromeraceae</taxon>
        <taxon>Chromera</taxon>
    </lineage>
</organism>
<dbReference type="PANTHER" id="PTHR23354">
    <property type="entry name" value="NUCLEOLAR PROTEIN 7/ESTROGEN RECEPTOR COACTIVATOR-RELATED"/>
    <property type="match status" value="1"/>
</dbReference>
<dbReference type="EMBL" id="CDMZ01000882">
    <property type="protein sequence ID" value="CEM23257.1"/>
    <property type="molecule type" value="Genomic_DNA"/>
</dbReference>
<feature type="region of interest" description="Disordered" evidence="5">
    <location>
        <begin position="322"/>
        <end position="359"/>
    </location>
</feature>
<comment type="subcellular location">
    <subcellularLocation>
        <location evidence="1">Mitochondrion</location>
    </subcellularLocation>
</comment>
<dbReference type="VEuPathDB" id="CryptoDB:Cvel_4168"/>
<dbReference type="SMART" id="SM00584">
    <property type="entry name" value="TLDc"/>
    <property type="match status" value="1"/>
</dbReference>
<dbReference type="PROSITE" id="PS51886">
    <property type="entry name" value="TLDC"/>
    <property type="match status" value="1"/>
</dbReference>
<dbReference type="PANTHER" id="PTHR23354:SF62">
    <property type="entry name" value="MUSTARD, ISOFORM V"/>
    <property type="match status" value="1"/>
</dbReference>
<evidence type="ECO:0000256" key="5">
    <source>
        <dbReference type="SAM" id="MobiDB-lite"/>
    </source>
</evidence>
<keyword evidence="3" id="KW-0496">Mitochondrion</keyword>
<comment type="similarity">
    <text evidence="2">Belongs to the OXR1 family.</text>
</comment>
<gene>
    <name evidence="7" type="ORF">Cvel_4168</name>
</gene>
<evidence type="ECO:0000256" key="1">
    <source>
        <dbReference type="ARBA" id="ARBA00004173"/>
    </source>
</evidence>
<proteinExistence type="inferred from homology"/>
<feature type="compositionally biased region" description="Gly residues" evidence="5">
    <location>
        <begin position="326"/>
        <end position="344"/>
    </location>
</feature>
<dbReference type="GO" id="GO:0005739">
    <property type="term" value="C:mitochondrion"/>
    <property type="evidence" value="ECO:0007669"/>
    <property type="project" value="UniProtKB-SubCell"/>
</dbReference>
<evidence type="ECO:0000259" key="6">
    <source>
        <dbReference type="PROSITE" id="PS51886"/>
    </source>
</evidence>
<evidence type="ECO:0000313" key="7">
    <source>
        <dbReference type="EMBL" id="CEM23257.1"/>
    </source>
</evidence>
<dbReference type="InterPro" id="IPR006571">
    <property type="entry name" value="TLDc_dom"/>
</dbReference>
<evidence type="ECO:0000256" key="3">
    <source>
        <dbReference type="ARBA" id="ARBA00023128"/>
    </source>
</evidence>
<evidence type="ECO:0000256" key="4">
    <source>
        <dbReference type="ARBA" id="ARBA00040604"/>
    </source>
</evidence>